<keyword evidence="7" id="KW-1185">Reference proteome</keyword>
<evidence type="ECO:0000313" key="7">
    <source>
        <dbReference type="Proteomes" id="UP000439903"/>
    </source>
</evidence>
<feature type="region of interest" description="Disordered" evidence="4">
    <location>
        <begin position="678"/>
        <end position="700"/>
    </location>
</feature>
<dbReference type="InterPro" id="IPR045379">
    <property type="entry name" value="Crinkler_N"/>
</dbReference>
<sequence length="720" mass="82518">MHESESHVISICTTLHSNKEQKIDDNSEKENLAPSSDITLICLVKGNAFPIDIGKDKLVGHLKDAIKNKKQREFSNIDADELKLWKVEIPDDDANNIDNYSFHNRDVLLPSKPINKYFKKIPKEHIHVIVSPPESQIMEPRSLSRTLYVESSIVEFWKKLPDAKIVFPIPQYVDKTELNYLESYSTIENDHIYLNKGVITDSDGNLYNNGKRINLQLPSGLTENLEGMLSLPDGVFFLGCQNYGSKLLVRKCYLQLLDLIEKGGPAKSGCAITGTPGIGKSFFGFYLLFYFHYKYPDATIVWHCEKKICYQFSPDGSVQKGDIYQFDVTLNDPKNFLLVDAQPLRFLYEAYKILLTSPKTGRYDEAIKWPGFCKYFMPVWSLEEINILWAAIYEGQKTDTGKVFTRELFGTLLDRWGPIPRSVLVKWNDDSYQSEYEQLISKIDYDKFMNSINTSGIPEDAVSGRLVYLEVDISFTNAVYRFASREVYNKITKNYEHKMRKNARDLILSCDRLPKINGFRGNLFEDFAHLELQRGGTFRVRCLNNNSKIIEKKINKLSANIFTTLDEARKECYNIPKSKTFASIDSFSLDKNDLALYQITVSKTHGIKIKGLNDLNRSLTWVKNANNINIYFVVPSDIFETFPLQKFKTAKDEDSQKIQGWSNRITQYALEIDLGITNKGSKKRSNDKLSGDDENDNTSVDIKDVKKRKIIKNSVGSSTK</sequence>
<keyword evidence="3" id="KW-0964">Secreted</keyword>
<organism evidence="6 7">
    <name type="scientific">Gigaspora margarita</name>
    <dbReference type="NCBI Taxonomy" id="4874"/>
    <lineage>
        <taxon>Eukaryota</taxon>
        <taxon>Fungi</taxon>
        <taxon>Fungi incertae sedis</taxon>
        <taxon>Mucoromycota</taxon>
        <taxon>Glomeromycotina</taxon>
        <taxon>Glomeromycetes</taxon>
        <taxon>Diversisporales</taxon>
        <taxon>Gigasporaceae</taxon>
        <taxon>Gigaspora</taxon>
    </lineage>
</organism>
<dbReference type="Proteomes" id="UP000439903">
    <property type="component" value="Unassembled WGS sequence"/>
</dbReference>
<evidence type="ECO:0000256" key="1">
    <source>
        <dbReference type="ARBA" id="ARBA00004340"/>
    </source>
</evidence>
<feature type="domain" description="Crinkler effector protein N-terminal" evidence="5">
    <location>
        <begin position="38"/>
        <end position="130"/>
    </location>
</feature>
<dbReference type="InterPro" id="IPR052980">
    <property type="entry name" value="Crinkler_effector"/>
</dbReference>
<comment type="caution">
    <text evidence="6">The sequence shown here is derived from an EMBL/GenBank/DDBJ whole genome shotgun (WGS) entry which is preliminary data.</text>
</comment>
<dbReference type="AlphaFoldDB" id="A0A8H4AD05"/>
<dbReference type="Pfam" id="PF20147">
    <property type="entry name" value="Crinkler"/>
    <property type="match status" value="1"/>
</dbReference>
<dbReference type="EMBL" id="WTPW01000776">
    <property type="protein sequence ID" value="KAF0480809.1"/>
    <property type="molecule type" value="Genomic_DNA"/>
</dbReference>
<accession>A0A8H4AD05</accession>
<dbReference type="GO" id="GO:0005576">
    <property type="term" value="C:extracellular region"/>
    <property type="evidence" value="ECO:0007669"/>
    <property type="project" value="UniProtKB-SubCell"/>
</dbReference>
<comment type="subcellular location">
    <subcellularLocation>
        <location evidence="1">Host cell</location>
    </subcellularLocation>
    <subcellularLocation>
        <location evidence="2">Secreted</location>
    </subcellularLocation>
</comment>
<dbReference type="OrthoDB" id="2448891at2759"/>
<dbReference type="GO" id="GO:0043657">
    <property type="term" value="C:host cell"/>
    <property type="evidence" value="ECO:0007669"/>
    <property type="project" value="UniProtKB-SubCell"/>
</dbReference>
<name>A0A8H4AD05_GIGMA</name>
<protein>
    <submittedName>
        <fullName evidence="6">Crinkler CRN family protein</fullName>
    </submittedName>
</protein>
<gene>
    <name evidence="6" type="ORF">F8M41_023657</name>
</gene>
<evidence type="ECO:0000313" key="6">
    <source>
        <dbReference type="EMBL" id="KAF0480809.1"/>
    </source>
</evidence>
<reference evidence="6 7" key="1">
    <citation type="journal article" date="2019" name="Environ. Microbiol.">
        <title>At the nexus of three kingdoms: the genome of the mycorrhizal fungus Gigaspora margarita provides insights into plant, endobacterial and fungal interactions.</title>
        <authorList>
            <person name="Venice F."/>
            <person name="Ghignone S."/>
            <person name="Salvioli di Fossalunga A."/>
            <person name="Amselem J."/>
            <person name="Novero M."/>
            <person name="Xianan X."/>
            <person name="Sedzielewska Toro K."/>
            <person name="Morin E."/>
            <person name="Lipzen A."/>
            <person name="Grigoriev I.V."/>
            <person name="Henrissat B."/>
            <person name="Martin F.M."/>
            <person name="Bonfante P."/>
        </authorList>
    </citation>
    <scope>NUCLEOTIDE SEQUENCE [LARGE SCALE GENOMIC DNA]</scope>
    <source>
        <strain evidence="6 7">BEG34</strain>
    </source>
</reference>
<proteinExistence type="predicted"/>
<dbReference type="PANTHER" id="PTHR33129:SF1">
    <property type="entry name" value="ATP-BINDING PROTEIN"/>
    <property type="match status" value="1"/>
</dbReference>
<evidence type="ECO:0000259" key="5">
    <source>
        <dbReference type="Pfam" id="PF20147"/>
    </source>
</evidence>
<dbReference type="PANTHER" id="PTHR33129">
    <property type="entry name" value="PROTEIN KINASE DOMAIN-CONTAINING PROTEIN-RELATED"/>
    <property type="match status" value="1"/>
</dbReference>
<evidence type="ECO:0000256" key="2">
    <source>
        <dbReference type="ARBA" id="ARBA00004613"/>
    </source>
</evidence>
<evidence type="ECO:0000256" key="4">
    <source>
        <dbReference type="SAM" id="MobiDB-lite"/>
    </source>
</evidence>
<evidence type="ECO:0000256" key="3">
    <source>
        <dbReference type="ARBA" id="ARBA00022525"/>
    </source>
</evidence>